<accession>K4AN93</accession>
<evidence type="ECO:0000313" key="1">
    <source>
        <dbReference type="EnsemblPlants" id="KQK87180"/>
    </source>
</evidence>
<dbReference type="Gramene" id="KQK87180">
    <property type="protein sequence ID" value="KQK87180"/>
    <property type="gene ID" value="SETIT_040390mg"/>
</dbReference>
<dbReference type="Proteomes" id="UP000004995">
    <property type="component" value="Unassembled WGS sequence"/>
</dbReference>
<name>K4AN93_SETIT</name>
<organism evidence="1 2">
    <name type="scientific">Setaria italica</name>
    <name type="common">Foxtail millet</name>
    <name type="synonym">Panicum italicum</name>
    <dbReference type="NCBI Taxonomy" id="4555"/>
    <lineage>
        <taxon>Eukaryota</taxon>
        <taxon>Viridiplantae</taxon>
        <taxon>Streptophyta</taxon>
        <taxon>Embryophyta</taxon>
        <taxon>Tracheophyta</taxon>
        <taxon>Spermatophyta</taxon>
        <taxon>Magnoliopsida</taxon>
        <taxon>Liliopsida</taxon>
        <taxon>Poales</taxon>
        <taxon>Poaceae</taxon>
        <taxon>PACMAD clade</taxon>
        <taxon>Panicoideae</taxon>
        <taxon>Panicodae</taxon>
        <taxon>Paniceae</taxon>
        <taxon>Cenchrinae</taxon>
        <taxon>Setaria</taxon>
    </lineage>
</organism>
<reference evidence="1" key="2">
    <citation type="submission" date="2018-08" db="UniProtKB">
        <authorList>
            <consortium name="EnsemblPlants"/>
        </authorList>
    </citation>
    <scope>IDENTIFICATION</scope>
    <source>
        <strain evidence="1">Yugu1</strain>
    </source>
</reference>
<dbReference type="AlphaFoldDB" id="K4AN93"/>
<keyword evidence="2" id="KW-1185">Reference proteome</keyword>
<dbReference type="EnsemblPlants" id="KQK87180">
    <property type="protein sequence ID" value="KQK87180"/>
    <property type="gene ID" value="SETIT_040390mg"/>
</dbReference>
<sequence length="89" mass="9587">MVLLLTFRYHCINRRSYYLAYDSTDVSLRMIPYLPRGLKATYTLAAVPVRGGAGAGLALALMARLVGPQDVGSGRICVCTPAAQADPRT</sequence>
<proteinExistence type="predicted"/>
<protein>
    <submittedName>
        <fullName evidence="1">Uncharacterized protein</fullName>
    </submittedName>
</protein>
<reference evidence="2" key="1">
    <citation type="journal article" date="2012" name="Nat. Biotechnol.">
        <title>Reference genome sequence of the model plant Setaria.</title>
        <authorList>
            <person name="Bennetzen J.L."/>
            <person name="Schmutz J."/>
            <person name="Wang H."/>
            <person name="Percifield R."/>
            <person name="Hawkins J."/>
            <person name="Pontaroli A.C."/>
            <person name="Estep M."/>
            <person name="Feng L."/>
            <person name="Vaughn J.N."/>
            <person name="Grimwood J."/>
            <person name="Jenkins J."/>
            <person name="Barry K."/>
            <person name="Lindquist E."/>
            <person name="Hellsten U."/>
            <person name="Deshpande S."/>
            <person name="Wang X."/>
            <person name="Wu X."/>
            <person name="Mitros T."/>
            <person name="Triplett J."/>
            <person name="Yang X."/>
            <person name="Ye C.Y."/>
            <person name="Mauro-Herrera M."/>
            <person name="Wang L."/>
            <person name="Li P."/>
            <person name="Sharma M."/>
            <person name="Sharma R."/>
            <person name="Ronald P.C."/>
            <person name="Panaud O."/>
            <person name="Kellogg E.A."/>
            <person name="Brutnell T.P."/>
            <person name="Doust A.N."/>
            <person name="Tuskan G.A."/>
            <person name="Rokhsar D."/>
            <person name="Devos K.M."/>
        </authorList>
    </citation>
    <scope>NUCLEOTIDE SEQUENCE [LARGE SCALE GENOMIC DNA]</scope>
    <source>
        <strain evidence="2">cv. Yugu1</strain>
    </source>
</reference>
<evidence type="ECO:0000313" key="2">
    <source>
        <dbReference type="Proteomes" id="UP000004995"/>
    </source>
</evidence>
<dbReference type="HOGENOM" id="CLU_2458992_0_0_1"/>
<dbReference type="InParanoid" id="K4AN93"/>
<dbReference type="EMBL" id="AGNK02005374">
    <property type="status" value="NOT_ANNOTATED_CDS"/>
    <property type="molecule type" value="Genomic_DNA"/>
</dbReference>